<name>A0ABR4FB31_9PEZI</name>
<dbReference type="EMBL" id="JBAWTH010000005">
    <property type="protein sequence ID" value="KAL2291901.1"/>
    <property type="molecule type" value="Genomic_DNA"/>
</dbReference>
<accession>A0ABR4FB31</accession>
<organism evidence="1 2">
    <name type="scientific">Diaporthe vaccinii</name>
    <dbReference type="NCBI Taxonomy" id="105482"/>
    <lineage>
        <taxon>Eukaryota</taxon>
        <taxon>Fungi</taxon>
        <taxon>Dikarya</taxon>
        <taxon>Ascomycota</taxon>
        <taxon>Pezizomycotina</taxon>
        <taxon>Sordariomycetes</taxon>
        <taxon>Sordariomycetidae</taxon>
        <taxon>Diaporthales</taxon>
        <taxon>Diaporthaceae</taxon>
        <taxon>Diaporthe</taxon>
        <taxon>Diaporthe eres species complex</taxon>
    </lineage>
</organism>
<protein>
    <submittedName>
        <fullName evidence="1">Uncharacterized protein</fullName>
    </submittedName>
</protein>
<gene>
    <name evidence="1" type="ORF">FJTKL_12061</name>
</gene>
<comment type="caution">
    <text evidence="1">The sequence shown here is derived from an EMBL/GenBank/DDBJ whole genome shotgun (WGS) entry which is preliminary data.</text>
</comment>
<evidence type="ECO:0000313" key="1">
    <source>
        <dbReference type="EMBL" id="KAL2291901.1"/>
    </source>
</evidence>
<reference evidence="1 2" key="1">
    <citation type="submission" date="2024-03" db="EMBL/GenBank/DDBJ databases">
        <title>A high-quality draft genome sequence of Diaporthe vaccinii, a causative agent of upright dieback and viscid rot disease in cranberry plants.</title>
        <authorList>
            <person name="Sarrasin M."/>
            <person name="Lang B.F."/>
            <person name="Burger G."/>
        </authorList>
    </citation>
    <scope>NUCLEOTIDE SEQUENCE [LARGE SCALE GENOMIC DNA]</scope>
    <source>
        <strain evidence="1 2">IS7</strain>
    </source>
</reference>
<keyword evidence="2" id="KW-1185">Reference proteome</keyword>
<evidence type="ECO:0000313" key="2">
    <source>
        <dbReference type="Proteomes" id="UP001600888"/>
    </source>
</evidence>
<sequence>MRTIIVIPIGEHVTVGATGNGSHRQNIIFSNCIGLVWQTISPVLIFIRSRARLRYKACACPEARLTKQVRQEKRNNQEGSLSQPPLCRGGALSLLSQPVRLVRHPISTSSLSFHLSPESRYGLTSLSWNAPLPQSKRTLNTTSDIRSGQKIKRTLKNAIKCRRANMVYPQ</sequence>
<proteinExistence type="predicted"/>
<dbReference type="Proteomes" id="UP001600888">
    <property type="component" value="Unassembled WGS sequence"/>
</dbReference>